<protein>
    <submittedName>
        <fullName evidence="1">Uncharacterized protein</fullName>
    </submittedName>
</protein>
<proteinExistence type="predicted"/>
<reference evidence="1" key="1">
    <citation type="submission" date="2019-12" db="EMBL/GenBank/DDBJ databases">
        <title>Genome sequencing and annotation of Brassica cretica.</title>
        <authorList>
            <person name="Studholme D.J."/>
            <person name="Sarris P."/>
        </authorList>
    </citation>
    <scope>NUCLEOTIDE SEQUENCE</scope>
    <source>
        <strain evidence="1">PFS-109/04</strain>
        <tissue evidence="1">Leaf</tissue>
    </source>
</reference>
<dbReference type="EMBL" id="QGKX02000996">
    <property type="protein sequence ID" value="KAF3557166.1"/>
    <property type="molecule type" value="Genomic_DNA"/>
</dbReference>
<organism evidence="1 2">
    <name type="scientific">Brassica cretica</name>
    <name type="common">Mustard</name>
    <dbReference type="NCBI Taxonomy" id="69181"/>
    <lineage>
        <taxon>Eukaryota</taxon>
        <taxon>Viridiplantae</taxon>
        <taxon>Streptophyta</taxon>
        <taxon>Embryophyta</taxon>
        <taxon>Tracheophyta</taxon>
        <taxon>Spermatophyta</taxon>
        <taxon>Magnoliopsida</taxon>
        <taxon>eudicotyledons</taxon>
        <taxon>Gunneridae</taxon>
        <taxon>Pentapetalae</taxon>
        <taxon>rosids</taxon>
        <taxon>malvids</taxon>
        <taxon>Brassicales</taxon>
        <taxon>Brassicaceae</taxon>
        <taxon>Brassiceae</taxon>
        <taxon>Brassica</taxon>
    </lineage>
</organism>
<dbReference type="Proteomes" id="UP000712600">
    <property type="component" value="Unassembled WGS sequence"/>
</dbReference>
<comment type="caution">
    <text evidence="1">The sequence shown here is derived from an EMBL/GenBank/DDBJ whole genome shotgun (WGS) entry which is preliminary data.</text>
</comment>
<evidence type="ECO:0000313" key="1">
    <source>
        <dbReference type="EMBL" id="KAF3557166.1"/>
    </source>
</evidence>
<name>A0A8S9QVZ4_BRACR</name>
<gene>
    <name evidence="1" type="ORF">F2Q69_00015487</name>
</gene>
<evidence type="ECO:0000313" key="2">
    <source>
        <dbReference type="Proteomes" id="UP000712600"/>
    </source>
</evidence>
<dbReference type="AlphaFoldDB" id="A0A8S9QVZ4"/>
<sequence>MDSGSASLSGAVAWASDSESVFVEPSGVLYAFLNRFGLTAGVVAVKLRFSDDHVYPPAGIIVSKVILPSSAFLARLVCACVPLGRLFISPGRAVGI</sequence>
<accession>A0A8S9QVZ4</accession>